<keyword evidence="1" id="KW-0472">Membrane</keyword>
<gene>
    <name evidence="2" type="primary">Hypp6413</name>
    <name evidence="2" type="ORF">BLAG_LOCUS5241</name>
</gene>
<feature type="transmembrane region" description="Helical" evidence="1">
    <location>
        <begin position="76"/>
        <end position="97"/>
    </location>
</feature>
<reference evidence="2" key="1">
    <citation type="submission" date="2022-01" db="EMBL/GenBank/DDBJ databases">
        <authorList>
            <person name="Braso-Vives M."/>
        </authorList>
    </citation>
    <scope>NUCLEOTIDE SEQUENCE</scope>
</reference>
<evidence type="ECO:0000256" key="1">
    <source>
        <dbReference type="SAM" id="Phobius"/>
    </source>
</evidence>
<proteinExistence type="predicted"/>
<evidence type="ECO:0000313" key="2">
    <source>
        <dbReference type="EMBL" id="CAH1241751.1"/>
    </source>
</evidence>
<sequence>MSSDTYEEAEAVKLKKLPVQKARQQRERGAKSRLEAINAEEIRRHADLSSKDTAYQGSAIRRRVFCDVINAHSCCLAAILAVIVSQVTVGLVLMMIINAQFYANLISLNDANDFDNNVSKDVPRKINKAWTTIDHTGCCYIDIVHQRRYDIPNKPA</sequence>
<keyword evidence="1" id="KW-1133">Transmembrane helix</keyword>
<dbReference type="Proteomes" id="UP000838412">
    <property type="component" value="Chromosome 12"/>
</dbReference>
<dbReference type="EMBL" id="OV696697">
    <property type="protein sequence ID" value="CAH1241751.1"/>
    <property type="molecule type" value="Genomic_DNA"/>
</dbReference>
<evidence type="ECO:0000313" key="3">
    <source>
        <dbReference type="Proteomes" id="UP000838412"/>
    </source>
</evidence>
<accession>A0A8J9YU19</accession>
<dbReference type="AlphaFoldDB" id="A0A8J9YU19"/>
<organism evidence="2 3">
    <name type="scientific">Branchiostoma lanceolatum</name>
    <name type="common">Common lancelet</name>
    <name type="synonym">Amphioxus lanceolatum</name>
    <dbReference type="NCBI Taxonomy" id="7740"/>
    <lineage>
        <taxon>Eukaryota</taxon>
        <taxon>Metazoa</taxon>
        <taxon>Chordata</taxon>
        <taxon>Cephalochordata</taxon>
        <taxon>Leptocardii</taxon>
        <taxon>Amphioxiformes</taxon>
        <taxon>Branchiostomatidae</taxon>
        <taxon>Branchiostoma</taxon>
    </lineage>
</organism>
<keyword evidence="1" id="KW-0812">Transmembrane</keyword>
<keyword evidence="3" id="KW-1185">Reference proteome</keyword>
<name>A0A8J9YU19_BRALA</name>
<protein>
    <submittedName>
        <fullName evidence="2">Hypp6413 protein</fullName>
    </submittedName>
</protein>